<dbReference type="SMART" id="SM00020">
    <property type="entry name" value="Tryp_SPc"/>
    <property type="match status" value="1"/>
</dbReference>
<evidence type="ECO:0000256" key="2">
    <source>
        <dbReference type="ARBA" id="ARBA00022525"/>
    </source>
</evidence>
<dbReference type="Proteomes" id="UP000030765">
    <property type="component" value="Unassembled WGS sequence"/>
</dbReference>
<name>A0A084W5V0_ANOSI</name>
<keyword evidence="7" id="KW-0865">Zymogen</keyword>
<protein>
    <recommendedName>
        <fullName evidence="11">Peptidase S1 domain-containing protein</fullName>
    </recommendedName>
</protein>
<keyword evidence="2" id="KW-0964">Secreted</keyword>
<dbReference type="AlphaFoldDB" id="A0A084W5V0"/>
<dbReference type="PRINTS" id="PR00722">
    <property type="entry name" value="CHYMOTRYPSIN"/>
</dbReference>
<evidence type="ECO:0000256" key="4">
    <source>
        <dbReference type="ARBA" id="ARBA00022729"/>
    </source>
</evidence>
<dbReference type="STRING" id="74873.A0A084W5V0"/>
<feature type="domain" description="Peptidase S1" evidence="11">
    <location>
        <begin position="1"/>
        <end position="134"/>
    </location>
</feature>
<evidence type="ECO:0000256" key="1">
    <source>
        <dbReference type="ARBA" id="ARBA00004613"/>
    </source>
</evidence>
<accession>A0A084W5V0</accession>
<comment type="subcellular location">
    <subcellularLocation>
        <location evidence="1">Secreted</location>
    </subcellularLocation>
</comment>
<dbReference type="PROSITE" id="PS00135">
    <property type="entry name" value="TRYPSIN_SER"/>
    <property type="match status" value="1"/>
</dbReference>
<dbReference type="InterPro" id="IPR018114">
    <property type="entry name" value="TRYPSIN_HIS"/>
</dbReference>
<evidence type="ECO:0000256" key="3">
    <source>
        <dbReference type="ARBA" id="ARBA00022670"/>
    </source>
</evidence>
<organism evidence="12">
    <name type="scientific">Anopheles sinensis</name>
    <name type="common">Mosquito</name>
    <dbReference type="NCBI Taxonomy" id="74873"/>
    <lineage>
        <taxon>Eukaryota</taxon>
        <taxon>Metazoa</taxon>
        <taxon>Ecdysozoa</taxon>
        <taxon>Arthropoda</taxon>
        <taxon>Hexapoda</taxon>
        <taxon>Insecta</taxon>
        <taxon>Pterygota</taxon>
        <taxon>Neoptera</taxon>
        <taxon>Endopterygota</taxon>
        <taxon>Diptera</taxon>
        <taxon>Nematocera</taxon>
        <taxon>Culicoidea</taxon>
        <taxon>Culicidae</taxon>
        <taxon>Anophelinae</taxon>
        <taxon>Anopheles</taxon>
    </lineage>
</organism>
<dbReference type="EnsemblMetazoa" id="ASIC013583-RA">
    <property type="protein sequence ID" value="ASIC013583-PA"/>
    <property type="gene ID" value="ASIC013583"/>
</dbReference>
<evidence type="ECO:0000256" key="10">
    <source>
        <dbReference type="RuleBase" id="RU363034"/>
    </source>
</evidence>
<dbReference type="InterPro" id="IPR001314">
    <property type="entry name" value="Peptidase_S1A"/>
</dbReference>
<evidence type="ECO:0000256" key="8">
    <source>
        <dbReference type="ARBA" id="ARBA00023157"/>
    </source>
</evidence>
<dbReference type="VEuPathDB" id="VectorBase:ASIC013583"/>
<dbReference type="InterPro" id="IPR051333">
    <property type="entry name" value="CLIP_Serine_Protease"/>
</dbReference>
<dbReference type="InterPro" id="IPR009003">
    <property type="entry name" value="Peptidase_S1_PA"/>
</dbReference>
<reference evidence="13" key="2">
    <citation type="submission" date="2020-05" db="UniProtKB">
        <authorList>
            <consortium name="EnsemblMetazoa"/>
        </authorList>
    </citation>
    <scope>IDENTIFICATION</scope>
</reference>
<sequence>MTRFVQPVCLWDGNDDLGLIANKTGWINGFAGEERYGTLIGKLQEVQVEILHLETCLTRNPDIYAELLTSYLFCGQSAIALSGSYGGSGLIVFKEGNWFIRGIVAMGSSPYFNFKIDGYTDVAQHQQWIGQYIVRTIPSKRIDNSDSITLAQSYDLNRTQCGDRQIPINFLMYNTREAKDHHWPWHAAIFHLHQGKFGYNCGGSLIDTHTILTAAHCIYTDDGLISTNRIQVHLGRMELNDTTNRVQVHNVTKLIPHPKFVKGSVHDDIALIKLANNIDMTHFVKPICLWDKGSEMEWITKSNGIVAGFGKTERSSVSNHLRETTINVINSMKCIESNPDTYGKVLTSNMFCGKANGSASACNGDSGGALVFEFAGSWFVRGLVSFIPGDSTKSCDISAYTVFTDVAKYRYWIEQYVEPTNPSNVNDQLIDDHPNIQYLSKDECGISPQADRRINDQTAQPWIGLIEIEFSKNSFHIWCQVTLINEWYVVGPAHCYDSRWK</sequence>
<keyword evidence="4" id="KW-0732">Signal</keyword>
<keyword evidence="6 10" id="KW-0720">Serine protease</keyword>
<evidence type="ECO:0000313" key="13">
    <source>
        <dbReference type="EnsemblMetazoa" id="ASIC013583-PA"/>
    </source>
</evidence>
<dbReference type="EMBL" id="ATLV01020695">
    <property type="status" value="NOT_ANNOTATED_CDS"/>
    <property type="molecule type" value="Genomic_DNA"/>
</dbReference>
<proteinExistence type="inferred from homology"/>
<gene>
    <name evidence="12" type="ORF">ZHAS_00013583</name>
</gene>
<dbReference type="Gene3D" id="2.40.10.10">
    <property type="entry name" value="Trypsin-like serine proteases"/>
    <property type="match status" value="2"/>
</dbReference>
<evidence type="ECO:0000256" key="9">
    <source>
        <dbReference type="ARBA" id="ARBA00024195"/>
    </source>
</evidence>
<evidence type="ECO:0000256" key="7">
    <source>
        <dbReference type="ARBA" id="ARBA00023145"/>
    </source>
</evidence>
<evidence type="ECO:0000313" key="12">
    <source>
        <dbReference type="EMBL" id="KFB45594.1"/>
    </source>
</evidence>
<dbReference type="CDD" id="cd00190">
    <property type="entry name" value="Tryp_SPc"/>
    <property type="match status" value="1"/>
</dbReference>
<dbReference type="VEuPathDB" id="VectorBase:ASIS021835"/>
<dbReference type="GO" id="GO:0005576">
    <property type="term" value="C:extracellular region"/>
    <property type="evidence" value="ECO:0007669"/>
    <property type="project" value="UniProtKB-SubCell"/>
</dbReference>
<keyword evidence="14" id="KW-1185">Reference proteome</keyword>
<feature type="domain" description="Peptidase S1" evidence="11">
    <location>
        <begin position="172"/>
        <end position="418"/>
    </location>
</feature>
<reference evidence="12 14" key="1">
    <citation type="journal article" date="2014" name="BMC Genomics">
        <title>Genome sequence of Anopheles sinensis provides insight into genetics basis of mosquito competence for malaria parasites.</title>
        <authorList>
            <person name="Zhou D."/>
            <person name="Zhang D."/>
            <person name="Ding G."/>
            <person name="Shi L."/>
            <person name="Hou Q."/>
            <person name="Ye Y."/>
            <person name="Xu Y."/>
            <person name="Zhou H."/>
            <person name="Xiong C."/>
            <person name="Li S."/>
            <person name="Yu J."/>
            <person name="Hong S."/>
            <person name="Yu X."/>
            <person name="Zou P."/>
            <person name="Chen C."/>
            <person name="Chang X."/>
            <person name="Wang W."/>
            <person name="Lv Y."/>
            <person name="Sun Y."/>
            <person name="Ma L."/>
            <person name="Shen B."/>
            <person name="Zhu C."/>
        </authorList>
    </citation>
    <scope>NUCLEOTIDE SEQUENCE [LARGE SCALE GENOMIC DNA]</scope>
</reference>
<keyword evidence="5 10" id="KW-0378">Hydrolase</keyword>
<dbReference type="EMBL" id="KE525305">
    <property type="protein sequence ID" value="KFB45594.1"/>
    <property type="molecule type" value="Genomic_DNA"/>
</dbReference>
<comment type="similarity">
    <text evidence="9">Belongs to the peptidase S1 family. CLIP subfamily.</text>
</comment>
<evidence type="ECO:0000259" key="11">
    <source>
        <dbReference type="PROSITE" id="PS50240"/>
    </source>
</evidence>
<dbReference type="InterPro" id="IPR033116">
    <property type="entry name" value="TRYPSIN_SER"/>
</dbReference>
<dbReference type="PROSITE" id="PS00134">
    <property type="entry name" value="TRYPSIN_HIS"/>
    <property type="match status" value="1"/>
</dbReference>
<dbReference type="GO" id="GO:0006508">
    <property type="term" value="P:proteolysis"/>
    <property type="evidence" value="ECO:0007669"/>
    <property type="project" value="UniProtKB-KW"/>
</dbReference>
<evidence type="ECO:0000256" key="6">
    <source>
        <dbReference type="ARBA" id="ARBA00022825"/>
    </source>
</evidence>
<dbReference type="Pfam" id="PF00089">
    <property type="entry name" value="Trypsin"/>
    <property type="match status" value="1"/>
</dbReference>
<dbReference type="OrthoDB" id="6147874at2759"/>
<keyword evidence="8" id="KW-1015">Disulfide bond</keyword>
<dbReference type="PROSITE" id="PS50240">
    <property type="entry name" value="TRYPSIN_DOM"/>
    <property type="match status" value="2"/>
</dbReference>
<keyword evidence="3 10" id="KW-0645">Protease</keyword>
<evidence type="ECO:0000313" key="14">
    <source>
        <dbReference type="Proteomes" id="UP000030765"/>
    </source>
</evidence>
<evidence type="ECO:0000256" key="5">
    <source>
        <dbReference type="ARBA" id="ARBA00022801"/>
    </source>
</evidence>
<dbReference type="InterPro" id="IPR001254">
    <property type="entry name" value="Trypsin_dom"/>
</dbReference>
<dbReference type="FunFam" id="2.40.10.10:FF:000146">
    <property type="entry name" value="Serine protease 53"/>
    <property type="match status" value="1"/>
</dbReference>
<dbReference type="VEuPathDB" id="VectorBase:ASIS005031"/>
<dbReference type="PANTHER" id="PTHR24260:SF136">
    <property type="entry name" value="GH08193P-RELATED"/>
    <property type="match status" value="1"/>
</dbReference>
<dbReference type="SUPFAM" id="SSF50494">
    <property type="entry name" value="Trypsin-like serine proteases"/>
    <property type="match status" value="3"/>
</dbReference>
<dbReference type="InterPro" id="IPR043504">
    <property type="entry name" value="Peptidase_S1_PA_chymotrypsin"/>
</dbReference>
<dbReference type="PANTHER" id="PTHR24260">
    <property type="match status" value="1"/>
</dbReference>
<dbReference type="GO" id="GO:0004252">
    <property type="term" value="F:serine-type endopeptidase activity"/>
    <property type="evidence" value="ECO:0007669"/>
    <property type="project" value="InterPro"/>
</dbReference>